<protein>
    <recommendedName>
        <fullName evidence="1">Putative restriction endonuclease domain-containing protein</fullName>
    </recommendedName>
</protein>
<feature type="domain" description="Putative restriction endonuclease" evidence="1">
    <location>
        <begin position="16"/>
        <end position="185"/>
    </location>
</feature>
<reference evidence="2 3" key="1">
    <citation type="submission" date="2021-04" db="EMBL/GenBank/DDBJ databases">
        <authorList>
            <person name="Rodrigo-Torres L."/>
            <person name="Arahal R. D."/>
            <person name="Lucena T."/>
        </authorList>
    </citation>
    <scope>NUCLEOTIDE SEQUENCE [LARGE SCALE GENOMIC DNA]</scope>
    <source>
        <strain evidence="2 3">CECT 9623</strain>
    </source>
</reference>
<dbReference type="PANTHER" id="PTHR34107">
    <property type="entry name" value="SLL0198 PROTEIN-RELATED"/>
    <property type="match status" value="1"/>
</dbReference>
<sequence length="193" mass="21722">MILPLNLPVHDSFSDEELLAFSLANPELSVERDEHGQLFINMTPTFAISSSNNSELITELGIWNRKYKAGKVLESNGGYFLPDSSMRVPDVAWIQLDRWNAMSISEKKSFPHLAPDFIIELKSETDSLADLQGKMEKWITNGVRLGWLICTDKQITYIYEAGAPVTSIKFEETISGGSVLNNFSVRLSDILEY</sequence>
<evidence type="ECO:0000313" key="3">
    <source>
        <dbReference type="Proteomes" id="UP000679725"/>
    </source>
</evidence>
<dbReference type="EMBL" id="CAJRAU010000005">
    <property type="protein sequence ID" value="CAG5071628.1"/>
    <property type="molecule type" value="Genomic_DNA"/>
</dbReference>
<evidence type="ECO:0000313" key="2">
    <source>
        <dbReference type="EMBL" id="CAG5071628.1"/>
    </source>
</evidence>
<dbReference type="Gene3D" id="3.90.1570.10">
    <property type="entry name" value="tt1808, chain A"/>
    <property type="match status" value="1"/>
</dbReference>
<dbReference type="InterPro" id="IPR011335">
    <property type="entry name" value="Restrct_endonuc-II-like"/>
</dbReference>
<dbReference type="Proteomes" id="UP000679725">
    <property type="component" value="Unassembled WGS sequence"/>
</dbReference>
<dbReference type="CDD" id="cd06260">
    <property type="entry name" value="DUF820-like"/>
    <property type="match status" value="1"/>
</dbReference>
<dbReference type="PANTHER" id="PTHR34107:SF6">
    <property type="entry name" value="SLR0981 PROTEIN"/>
    <property type="match status" value="1"/>
</dbReference>
<dbReference type="RefSeq" id="WP_215234933.1">
    <property type="nucleotide sequence ID" value="NZ_CAJRAU010000005.1"/>
</dbReference>
<gene>
    <name evidence="2" type="ORF">DYBT9623_03620</name>
</gene>
<proteinExistence type="predicted"/>
<organism evidence="2 3">
    <name type="scientific">Dyadobacter linearis</name>
    <dbReference type="NCBI Taxonomy" id="2823330"/>
    <lineage>
        <taxon>Bacteria</taxon>
        <taxon>Pseudomonadati</taxon>
        <taxon>Bacteroidota</taxon>
        <taxon>Cytophagia</taxon>
        <taxon>Cytophagales</taxon>
        <taxon>Spirosomataceae</taxon>
        <taxon>Dyadobacter</taxon>
    </lineage>
</organism>
<dbReference type="SUPFAM" id="SSF52980">
    <property type="entry name" value="Restriction endonuclease-like"/>
    <property type="match status" value="1"/>
</dbReference>
<comment type="caution">
    <text evidence="2">The sequence shown here is derived from an EMBL/GenBank/DDBJ whole genome shotgun (WGS) entry which is preliminary data.</text>
</comment>
<accession>A0ABM8UTQ9</accession>
<dbReference type="Pfam" id="PF05685">
    <property type="entry name" value="Uma2"/>
    <property type="match status" value="1"/>
</dbReference>
<evidence type="ECO:0000259" key="1">
    <source>
        <dbReference type="Pfam" id="PF05685"/>
    </source>
</evidence>
<dbReference type="InterPro" id="IPR012296">
    <property type="entry name" value="Nuclease_put_TT1808"/>
</dbReference>
<keyword evidence="3" id="KW-1185">Reference proteome</keyword>
<name>A0ABM8UTQ9_9BACT</name>
<dbReference type="InterPro" id="IPR008538">
    <property type="entry name" value="Uma2"/>
</dbReference>